<name>A0ACD0NQQ0_9BASI</name>
<gene>
    <name evidence="1" type="ORF">IE53DRAFT_370891</name>
</gene>
<sequence length="543" mass="61230">MSGTSPPVVTLPKLENGRSPSEVDGSFKETKSNGDASSFDGDYDELARFYEPPDSYESKHRWDPAARWSAEEQGAILKRLDYKVALMACICFAALQLDRGNISNALSDGMLNDLHLTTDDYNTGQTIFYVCFLAAELPSQLISKKLGSDVWIPIQMMSWSVVAMCQAAIKGKESFYATRALIGLLEGGFIADTILYLSYFYTSAELTIRLSFFWVSYKTTDIIGSLLAAGLLKLRGHHGLEGWRWLFLIEGVITFAIGVWTMYYLPASPTQTTNRFRSKPWFSEREEVIIVNKVLRDDPTKSSMHNRQGLGFGDLWASFTDYDLWPLYLLGLTVFIAPGTVQAYFTLTLKSLGFSTFQTNLLTIPSGVLFIIGNLGLAYSSKKLNERTLVASITAWWHFILLIVLVLIPDGTNKWAKWAILSLFVGYPYCHPLLVSMNSMNAGSVRTRTFASSVYNMHVQAASLIASNIYRANDKPYYHRGNRVLLGISASSIVIFFLTKAYYIYRNKQKSKIWDSMTLEQKQDYIANTTDKGNKRLDFKFLH</sequence>
<evidence type="ECO:0000313" key="2">
    <source>
        <dbReference type="Proteomes" id="UP000245626"/>
    </source>
</evidence>
<evidence type="ECO:0000313" key="1">
    <source>
        <dbReference type="EMBL" id="PWN48110.1"/>
    </source>
</evidence>
<keyword evidence="2" id="KW-1185">Reference proteome</keyword>
<dbReference type="Proteomes" id="UP000245626">
    <property type="component" value="Unassembled WGS sequence"/>
</dbReference>
<protein>
    <submittedName>
        <fullName evidence="1">MFS general substrate transporter</fullName>
    </submittedName>
</protein>
<proteinExistence type="predicted"/>
<organism evidence="1 2">
    <name type="scientific">Violaceomyces palustris</name>
    <dbReference type="NCBI Taxonomy" id="1673888"/>
    <lineage>
        <taxon>Eukaryota</taxon>
        <taxon>Fungi</taxon>
        <taxon>Dikarya</taxon>
        <taxon>Basidiomycota</taxon>
        <taxon>Ustilaginomycotina</taxon>
        <taxon>Ustilaginomycetes</taxon>
        <taxon>Violaceomycetales</taxon>
        <taxon>Violaceomycetaceae</taxon>
        <taxon>Violaceomyces</taxon>
    </lineage>
</organism>
<reference evidence="1 2" key="1">
    <citation type="journal article" date="2018" name="Mol. Biol. Evol.">
        <title>Broad Genomic Sampling Reveals a Smut Pathogenic Ancestry of the Fungal Clade Ustilaginomycotina.</title>
        <authorList>
            <person name="Kijpornyongpan T."/>
            <person name="Mondo S.J."/>
            <person name="Barry K."/>
            <person name="Sandor L."/>
            <person name="Lee J."/>
            <person name="Lipzen A."/>
            <person name="Pangilinan J."/>
            <person name="LaButti K."/>
            <person name="Hainaut M."/>
            <person name="Henrissat B."/>
            <person name="Grigoriev I.V."/>
            <person name="Spatafora J.W."/>
            <person name="Aime M.C."/>
        </authorList>
    </citation>
    <scope>NUCLEOTIDE SEQUENCE [LARGE SCALE GENOMIC DNA]</scope>
    <source>
        <strain evidence="1 2">SA 807</strain>
    </source>
</reference>
<dbReference type="EMBL" id="KZ820267">
    <property type="protein sequence ID" value="PWN48110.1"/>
    <property type="molecule type" value="Genomic_DNA"/>
</dbReference>
<accession>A0ACD0NQQ0</accession>